<dbReference type="AlphaFoldDB" id="A0A3D8RYH7"/>
<dbReference type="PANTHER" id="PTHR38795">
    <property type="entry name" value="DUF6604 DOMAIN-CONTAINING PROTEIN"/>
    <property type="match status" value="1"/>
</dbReference>
<dbReference type="OrthoDB" id="5238236at2759"/>
<name>A0A3D8RYH7_9EURO</name>
<dbReference type="PANTHER" id="PTHR38795:SF1">
    <property type="entry name" value="DUF6604 DOMAIN-CONTAINING PROTEIN"/>
    <property type="match status" value="1"/>
</dbReference>
<dbReference type="Pfam" id="PF20253">
    <property type="entry name" value="DUF6604"/>
    <property type="match status" value="1"/>
</dbReference>
<sequence length="863" mass="98352">MGLEFFTSSYTQYKADTDAVATWLVATAKKCGFPVETLRGATTPATPAAPQSKRLKGKARKLAKETGAKPESSANPVVAKHTLAVKDFVSLADYIAASTSPRIRVPEGFAAVLNRAIAVRRRHGLRFSDGLGLGVQDQESDERHNYFIGILEHVQQALRPLMPSTQVNDPLTRRADDDSVGGRVDNLANRFDGLDVQEPSEAFLRAPDVTISTFKDDTPDVDYEAELRHDAGEALVAFSLLLKDYRELRRLLMTTWASYGCAEFDLVSVSLMTNSAFDIAQRMEEEIQHLFVKIGGSEGMLKRMFVASCILKEEDANFREQPGDDMNFRVYEDAQTLMYPTWLILSAFREVVQKRNVPQYRPGYYGHLDRTRYRNEMSGKENFLHDKMILMEILPEFVTLHRIGPAQSYEDEFTRGLRKMFDTKEIPLWLVFAAQVFLDIHRILRDDFQRPHGELAIHAETVGTSIRKNMAFHADLRIDNWPKQNDKVMQHILDVVDMWVHTDMTMSLKQSLKLIWRPGDEFKLTKWHPVLCGMITYYLKSMWQEIGITFAGAWGSIMYSAHLYNALQQEKLMSGAWFDMDLILYWHPEIFVGARPARPEDYLKRFNLSTGVSATAYGRNRRHTPRLPESRSGPKGIQPIANISRMFFERYCEGSRKTGFSAAELEKILADGVWEIELEGQEQDQDGDVLTMSRRVGNKESKLSNSKSSARQRWDTARRLTPTELLTTLRNTLQVEAPEMNFDYLTLHQLCWQMLRRLHAAVDPFLRRAFGPEYMEAETQLPFLVGWIFMVAAGTDEATKKLRRDELVTVKSGTLAKAGEVVSEMMVEDGVGDIVKRALERLGYVFEVEEGEGESRDVEKHGC</sequence>
<dbReference type="STRING" id="1810919.A0A3D8RYH7"/>
<feature type="domain" description="DUF6604" evidence="2">
    <location>
        <begin position="12"/>
        <end position="288"/>
    </location>
</feature>
<keyword evidence="4" id="KW-1185">Reference proteome</keyword>
<dbReference type="InterPro" id="IPR046539">
    <property type="entry name" value="DUF6604"/>
</dbReference>
<dbReference type="GeneID" id="38116298"/>
<dbReference type="EMBL" id="PVWQ01000006">
    <property type="protein sequence ID" value="RDW79076.1"/>
    <property type="molecule type" value="Genomic_DNA"/>
</dbReference>
<feature type="compositionally biased region" description="Low complexity" evidence="1">
    <location>
        <begin position="41"/>
        <end position="50"/>
    </location>
</feature>
<protein>
    <recommendedName>
        <fullName evidence="2">DUF6604 domain-containing protein</fullName>
    </recommendedName>
</protein>
<evidence type="ECO:0000256" key="1">
    <source>
        <dbReference type="SAM" id="MobiDB-lite"/>
    </source>
</evidence>
<organism evidence="3 4">
    <name type="scientific">Aspergillus mulundensis</name>
    <dbReference type="NCBI Taxonomy" id="1810919"/>
    <lineage>
        <taxon>Eukaryota</taxon>
        <taxon>Fungi</taxon>
        <taxon>Dikarya</taxon>
        <taxon>Ascomycota</taxon>
        <taxon>Pezizomycotina</taxon>
        <taxon>Eurotiomycetes</taxon>
        <taxon>Eurotiomycetidae</taxon>
        <taxon>Eurotiales</taxon>
        <taxon>Aspergillaceae</taxon>
        <taxon>Aspergillus</taxon>
        <taxon>Aspergillus subgen. Nidulantes</taxon>
    </lineage>
</organism>
<proteinExistence type="predicted"/>
<dbReference type="RefSeq" id="XP_026603776.1">
    <property type="nucleotide sequence ID" value="XM_026747944.1"/>
</dbReference>
<feature type="region of interest" description="Disordered" evidence="1">
    <location>
        <begin position="41"/>
        <end position="74"/>
    </location>
</feature>
<reference evidence="3 4" key="1">
    <citation type="journal article" date="2018" name="IMA Fungus">
        <title>IMA Genome-F 9: Draft genome sequence of Annulohypoxylon stygium, Aspergillus mulundensis, Berkeleyomyces basicola (syn. Thielaviopsis basicola), Ceratocystis smalleyi, two Cercospora beticola strains, Coleophoma cylindrospora, Fusarium fracticaudum, Phialophora cf. hyalina, and Morchella septimelata.</title>
        <authorList>
            <person name="Wingfield B.D."/>
            <person name="Bills G.F."/>
            <person name="Dong Y."/>
            <person name="Huang W."/>
            <person name="Nel W.J."/>
            <person name="Swalarsk-Parry B.S."/>
            <person name="Vaghefi N."/>
            <person name="Wilken P.M."/>
            <person name="An Z."/>
            <person name="de Beer Z.W."/>
            <person name="De Vos L."/>
            <person name="Chen L."/>
            <person name="Duong T.A."/>
            <person name="Gao Y."/>
            <person name="Hammerbacher A."/>
            <person name="Kikkert J.R."/>
            <person name="Li Y."/>
            <person name="Li H."/>
            <person name="Li K."/>
            <person name="Li Q."/>
            <person name="Liu X."/>
            <person name="Ma X."/>
            <person name="Naidoo K."/>
            <person name="Pethybridge S.J."/>
            <person name="Sun J."/>
            <person name="Steenkamp E.T."/>
            <person name="van der Nest M.A."/>
            <person name="van Wyk S."/>
            <person name="Wingfield M.J."/>
            <person name="Xiong C."/>
            <person name="Yue Q."/>
            <person name="Zhang X."/>
        </authorList>
    </citation>
    <scope>NUCLEOTIDE SEQUENCE [LARGE SCALE GENOMIC DNA]</scope>
    <source>
        <strain evidence="3 4">DSM 5745</strain>
    </source>
</reference>
<evidence type="ECO:0000313" key="4">
    <source>
        <dbReference type="Proteomes" id="UP000256690"/>
    </source>
</evidence>
<comment type="caution">
    <text evidence="3">The sequence shown here is derived from an EMBL/GenBank/DDBJ whole genome shotgun (WGS) entry which is preliminary data.</text>
</comment>
<evidence type="ECO:0000313" key="3">
    <source>
        <dbReference type="EMBL" id="RDW79076.1"/>
    </source>
</evidence>
<dbReference type="Proteomes" id="UP000256690">
    <property type="component" value="Unassembled WGS sequence"/>
</dbReference>
<evidence type="ECO:0000259" key="2">
    <source>
        <dbReference type="Pfam" id="PF20253"/>
    </source>
</evidence>
<gene>
    <name evidence="3" type="ORF">DSM5745_05928</name>
</gene>
<accession>A0A3D8RYH7</accession>